<dbReference type="SUPFAM" id="SSF53300">
    <property type="entry name" value="vWA-like"/>
    <property type="match status" value="1"/>
</dbReference>
<dbReference type="InterPro" id="IPR051266">
    <property type="entry name" value="CLCR"/>
</dbReference>
<dbReference type="EMBL" id="JACIGI010000002">
    <property type="protein sequence ID" value="MBB4284652.1"/>
    <property type="molecule type" value="Genomic_DNA"/>
</dbReference>
<dbReference type="PANTHER" id="PTHR10579:SF43">
    <property type="entry name" value="ZINC FINGER (C3HC4-TYPE RING FINGER) FAMILY PROTEIN"/>
    <property type="match status" value="1"/>
</dbReference>
<sequence length="592" mass="61837">MHLETPLRTGIGGAAMIALALLGGLGAASVPAARAAEPESCLAIVERLERDLETETGLTRTLPAVPGVGGGGAVHGMTRDAARLTTRAPAAQPLAEARPQAATAPTPPPAPAPVGGPPPRVERDRFPEAAVNGVVRVTDQPVSTFAADVDTASMGVVRRFLRDGDRPPSDAVRVEEMVNSFDYDYPKPMSADQPFAPSVTLMPSPWGAGRDLLVIGIRGWSPERSARPPANIVLLADVSGSMHGPDRLGLVKRSMALLVDQLGARDTVSLVTYAGADRVVLEPTPADARDTICTALGRLASGGGTAGAKGIATAYALAEESFRKGGINRIILATDGDFNLGIVDDGRLEDTVAAKRETGIYLSILGVGRGNYNDRTMQRLAQAGNGMAAYLDSLAEGRRVLVEKLAAQLQPIADDVKFQIEFNPARVAEYRLVGYETRLLREEDFANNAVDAGEIGDGHSVTVLYELAAPGSAGLRLPARRYGDAAAVAPAGGRDAEIAHLRIRWKPPGATASRLMERPVTEADRAPLAQQDDDARFAVAVAGFAQILRGDSAVGETGLGDVLELAAGAVGDDPNGHRGRFLALVRAAMAGP</sequence>
<dbReference type="SMART" id="SM00327">
    <property type="entry name" value="VWA"/>
    <property type="match status" value="1"/>
</dbReference>
<dbReference type="PANTHER" id="PTHR10579">
    <property type="entry name" value="CALCIUM-ACTIVATED CHLORIDE CHANNEL REGULATOR"/>
    <property type="match status" value="1"/>
</dbReference>
<accession>A0A7W6RY15</accession>
<keyword evidence="4" id="KW-1185">Reference proteome</keyword>
<dbReference type="InterPro" id="IPR021908">
    <property type="entry name" value="YfbK_C"/>
</dbReference>
<dbReference type="Pfam" id="PF12450">
    <property type="entry name" value="vWF_A"/>
    <property type="match status" value="1"/>
</dbReference>
<dbReference type="InterPro" id="IPR002035">
    <property type="entry name" value="VWF_A"/>
</dbReference>
<feature type="domain" description="VWFA" evidence="2">
    <location>
        <begin position="231"/>
        <end position="416"/>
    </location>
</feature>
<evidence type="ECO:0000313" key="4">
    <source>
        <dbReference type="Proteomes" id="UP000555728"/>
    </source>
</evidence>
<dbReference type="InterPro" id="IPR036465">
    <property type="entry name" value="vWFA_dom_sf"/>
</dbReference>
<gene>
    <name evidence="3" type="ORF">GGD88_000359</name>
</gene>
<dbReference type="RefSeq" id="WP_221236948.1">
    <property type="nucleotide sequence ID" value="NZ_JACIGI010000002.1"/>
</dbReference>
<dbReference type="Proteomes" id="UP000555728">
    <property type="component" value="Unassembled WGS sequence"/>
</dbReference>
<dbReference type="PROSITE" id="PS50234">
    <property type="entry name" value="VWFA"/>
    <property type="match status" value="1"/>
</dbReference>
<proteinExistence type="predicted"/>
<comment type="caution">
    <text evidence="3">The sequence shown here is derived from an EMBL/GenBank/DDBJ whole genome shotgun (WGS) entry which is preliminary data.</text>
</comment>
<feature type="compositionally biased region" description="Low complexity" evidence="1">
    <location>
        <begin position="95"/>
        <end position="104"/>
    </location>
</feature>
<evidence type="ECO:0000313" key="3">
    <source>
        <dbReference type="EMBL" id="MBB4284652.1"/>
    </source>
</evidence>
<dbReference type="Gene3D" id="3.40.50.410">
    <property type="entry name" value="von Willebrand factor, type A domain"/>
    <property type="match status" value="1"/>
</dbReference>
<name>A0A7W6RY15_9PROT</name>
<dbReference type="Pfam" id="PF00092">
    <property type="entry name" value="VWA"/>
    <property type="match status" value="1"/>
</dbReference>
<dbReference type="InterPro" id="IPR022156">
    <property type="entry name" value="Uncharacterised_YfbK_N"/>
</dbReference>
<evidence type="ECO:0000256" key="1">
    <source>
        <dbReference type="SAM" id="MobiDB-lite"/>
    </source>
</evidence>
<dbReference type="Pfam" id="PF12034">
    <property type="entry name" value="YfbK_C"/>
    <property type="match status" value="1"/>
</dbReference>
<organism evidence="3 4">
    <name type="scientific">Roseospira goensis</name>
    <dbReference type="NCBI Taxonomy" id="391922"/>
    <lineage>
        <taxon>Bacteria</taxon>
        <taxon>Pseudomonadati</taxon>
        <taxon>Pseudomonadota</taxon>
        <taxon>Alphaproteobacteria</taxon>
        <taxon>Rhodospirillales</taxon>
        <taxon>Rhodospirillaceae</taxon>
        <taxon>Roseospira</taxon>
    </lineage>
</organism>
<evidence type="ECO:0000259" key="2">
    <source>
        <dbReference type="PROSITE" id="PS50234"/>
    </source>
</evidence>
<feature type="compositionally biased region" description="Pro residues" evidence="1">
    <location>
        <begin position="105"/>
        <end position="119"/>
    </location>
</feature>
<dbReference type="AlphaFoldDB" id="A0A7W6RY15"/>
<protein>
    <submittedName>
        <fullName evidence="3">Ca-activated chloride channel family protein</fullName>
    </submittedName>
</protein>
<feature type="region of interest" description="Disordered" evidence="1">
    <location>
        <begin position="92"/>
        <end position="124"/>
    </location>
</feature>
<reference evidence="3 4" key="1">
    <citation type="submission" date="2020-08" db="EMBL/GenBank/DDBJ databases">
        <title>Genome sequencing of Purple Non-Sulfur Bacteria from various extreme environments.</title>
        <authorList>
            <person name="Mayer M."/>
        </authorList>
    </citation>
    <scope>NUCLEOTIDE SEQUENCE [LARGE SCALE GENOMIC DNA]</scope>
    <source>
        <strain evidence="3 4">JA135</strain>
    </source>
</reference>